<keyword evidence="2" id="KW-1185">Reference proteome</keyword>
<dbReference type="InterPro" id="IPR019734">
    <property type="entry name" value="TPR_rpt"/>
</dbReference>
<dbReference type="Gene3D" id="1.25.40.10">
    <property type="entry name" value="Tetratricopeptide repeat domain"/>
    <property type="match status" value="1"/>
</dbReference>
<protein>
    <recommendedName>
        <fullName evidence="3">Tetratricopeptide repeat protein</fullName>
    </recommendedName>
</protein>
<dbReference type="RefSeq" id="WP_254019427.1">
    <property type="nucleotide sequence ID" value="NZ_CAKXZT010000131.1"/>
</dbReference>
<dbReference type="InterPro" id="IPR011990">
    <property type="entry name" value="TPR-like_helical_dom_sf"/>
</dbReference>
<organism evidence="1 2">
    <name type="scientific">Mesorhizobium escarrei</name>
    <dbReference type="NCBI Taxonomy" id="666018"/>
    <lineage>
        <taxon>Bacteria</taxon>
        <taxon>Pseudomonadati</taxon>
        <taxon>Pseudomonadota</taxon>
        <taxon>Alphaproteobacteria</taxon>
        <taxon>Hyphomicrobiales</taxon>
        <taxon>Phyllobacteriaceae</taxon>
        <taxon>Mesorhizobium</taxon>
    </lineage>
</organism>
<dbReference type="SUPFAM" id="SSF48452">
    <property type="entry name" value="TPR-like"/>
    <property type="match status" value="1"/>
</dbReference>
<dbReference type="SMART" id="SM00028">
    <property type="entry name" value="TPR"/>
    <property type="match status" value="3"/>
</dbReference>
<accession>A0ABM9E243</accession>
<name>A0ABM9E243_9HYPH</name>
<reference evidence="1 2" key="1">
    <citation type="submission" date="2022-03" db="EMBL/GenBank/DDBJ databases">
        <authorList>
            <person name="Brunel B."/>
        </authorList>
    </citation>
    <scope>NUCLEOTIDE SEQUENCE [LARGE SCALE GENOMIC DNA]</scope>
    <source>
        <strain evidence="1">STM5069sample</strain>
    </source>
</reference>
<evidence type="ECO:0000313" key="1">
    <source>
        <dbReference type="EMBL" id="CAH2403128.1"/>
    </source>
</evidence>
<dbReference type="Proteomes" id="UP001153050">
    <property type="component" value="Unassembled WGS sequence"/>
</dbReference>
<evidence type="ECO:0000313" key="2">
    <source>
        <dbReference type="Proteomes" id="UP001153050"/>
    </source>
</evidence>
<sequence length="711" mass="80346">MRIRPRCFVVMPYGKKPVRRDLEVDFDAVYERLLVPALRQAGCTWFRSSEETTSADIRTGMFYELATSDFVLSDISILNANVFYELGVRHGLSGRGSILVHGGWADHPIDIAVDKSFRYSGKLFAVKRPKPEVQREVEPDWLEIREEIEREIQRLAALIAGAVHSDPRHVSSPVYKELRGLLPPDTSRIDIARVGYANRWYGDWIEKVSTAQRKGAASDIMTLAGDAANSLQAAQVLYTAAWALIGLQRFEFAEELLRAAVQADPMHVEAQCQLGLVLNRRGRANEAAEYLNRVKNTHHESMNWLGALGRVNKDLWCDSWKDFTNVDERLKACLKNQGRAYAALDLYQERLNRNRASHYAAINVCAIATWLQNAALKCDGHLNRDLENLLKESKEIVRNAGESDLNDPDDRGYWACTSLAELALCEGRLDEAVREYERAAHWPGRGKFDIQSMLSHLRIYHELGLHTETTSGLMRVLDEVSDRMFANETFEKVVVCLGHMTDDPENPGFCDGQDRVFFDREDLSVEQQLEPLEQAIKEKLREWDMNGEGHLAICRGVRGAEIIFAEACVSQGMKVRLLIPLPEDEFIEKCVHVPGTEWQTRYTRLISSQPNVEVKFQDFELGAAPPTSSAMQRGVLWCLNTARVAANNPSALHLLFVRPDRSAISPSSFRAALDEMLRLPAIRTDLDLRGLLFDAREQGTRSPRTSPQSAK</sequence>
<dbReference type="Pfam" id="PF20308">
    <property type="entry name" value="TPR-S"/>
    <property type="match status" value="1"/>
</dbReference>
<gene>
    <name evidence="1" type="ORF">MES5069_360169</name>
</gene>
<dbReference type="EMBL" id="CAKXZT010000131">
    <property type="protein sequence ID" value="CAH2403128.1"/>
    <property type="molecule type" value="Genomic_DNA"/>
</dbReference>
<dbReference type="InterPro" id="IPR046880">
    <property type="entry name" value="TPR-S"/>
</dbReference>
<proteinExistence type="predicted"/>
<evidence type="ECO:0008006" key="3">
    <source>
        <dbReference type="Google" id="ProtNLM"/>
    </source>
</evidence>
<comment type="caution">
    <text evidence="1">The sequence shown here is derived from an EMBL/GenBank/DDBJ whole genome shotgun (WGS) entry which is preliminary data.</text>
</comment>